<dbReference type="GO" id="GO:0051011">
    <property type="term" value="F:microtubule minus-end binding"/>
    <property type="evidence" value="ECO:0007669"/>
    <property type="project" value="TreeGrafter"/>
</dbReference>
<evidence type="ECO:0000256" key="4">
    <source>
        <dbReference type="ARBA" id="ARBA00023212"/>
    </source>
</evidence>
<dbReference type="EMBL" id="JAEPRB010000176">
    <property type="protein sequence ID" value="KAG2219519.1"/>
    <property type="molecule type" value="Genomic_DNA"/>
</dbReference>
<keyword evidence="7" id="KW-1133">Transmembrane helix</keyword>
<dbReference type="InterPro" id="IPR007259">
    <property type="entry name" value="GCP"/>
</dbReference>
<evidence type="ECO:0000256" key="6">
    <source>
        <dbReference type="SAM" id="MobiDB-lite"/>
    </source>
</evidence>
<comment type="subcellular location">
    <subcellularLocation>
        <location evidence="5">Cytoplasm</location>
        <location evidence="5">Cytoskeleton</location>
        <location evidence="5">Microtubule organizing center</location>
    </subcellularLocation>
</comment>
<feature type="transmembrane region" description="Helical" evidence="7">
    <location>
        <begin position="793"/>
        <end position="811"/>
    </location>
</feature>
<dbReference type="Gene3D" id="1.20.120.1900">
    <property type="entry name" value="Gamma-tubulin complex, C-terminal domain"/>
    <property type="match status" value="1"/>
</dbReference>
<evidence type="ECO:0000256" key="5">
    <source>
        <dbReference type="RuleBase" id="RU363050"/>
    </source>
</evidence>
<feature type="domain" description="Gamma tubulin complex component protein N-terminal" evidence="9">
    <location>
        <begin position="251"/>
        <end position="649"/>
    </location>
</feature>
<dbReference type="InterPro" id="IPR040457">
    <property type="entry name" value="GCP_C"/>
</dbReference>
<evidence type="ECO:0000256" key="2">
    <source>
        <dbReference type="ARBA" id="ARBA00022490"/>
    </source>
</evidence>
<sequence>MTPYDDLLRDLAGHWLGTKQDEKLLQSLRASLTRFRATSTDEFSIDRRWESLCEKISIKGQGDLANDLRVLKTKLFDHNNDSFSSSSLDNITTTMATVTNTTPAQESIVKYDILSLILALSQGTQPNHIPTSLRRSIQVDEKDLWNDIMNEEPLDGDHWKQWSEDDDDGEDDRMSTDSDSQFVLDQEHYVQRYQQQNRQQEQGDLNELARKEEREAMINERMDDMRQEVDHYDLELLHERQYWDDSYHLNMEGNDGRYISEANVNSNSLTLKHLSQNAYIGILNEFCNYGNMIYNLREWSNKIIHHKLTQQFGQTCTAFAICVATLLQDFEMLISDLEVNNCKDGQFFLSLLDEQQQPVISLLQLKVTLNDSIQAFKAIYDIIVDSLVKDLNQVVSPSSSITPRQVTTGLLNGLYNGILRAQLIGKDDTYNTLIHVFYETIQPYGRLLNDWVSHASLQGDNCREFFIDRSIGLGVEIGNNDQLDDFWSKGYKVADNDHHEKVGHDSFLSPCPLFDQAFMERVIYIGKAVWIISKFGIKTNEEHKSFNNCLQTVITKPKPVIEKKTTMTITTSPSPLSSDKVQTANDTFLRAGFPLQFAHRHQSEQKESIVNQGIDEVPFLFDQSMIRCLDKYITEPYQQATYHLNRTLKNHGLLENCLLSISSIYLMLDNNLMHVFCEALFTEMDINNGVVTEDAIQKLFMDAKLTIEWDLPGTSECYLISKSLQPLEFLNQIRFAYHIPWPINNFIKETTLKYYGVITTLLLQLKRAKYLLDRKMLFQNDRRNMRLYPMRMKLIWFINAFWSYIMTTILYTETIRFRKSIEKAMDADEIIQLHNEYISKIVDRCLLGDKTQSIHKAVLKILDMVSELTMLFTNEGDDEMENDVDFVTSLDNMEKDFNRSNEFIATTLKIVGRKGGFSWCKILTDD</sequence>
<dbReference type="Pfam" id="PF17681">
    <property type="entry name" value="GCP_N_terminal"/>
    <property type="match status" value="1"/>
</dbReference>
<keyword evidence="7" id="KW-0812">Transmembrane</keyword>
<dbReference type="Pfam" id="PF04130">
    <property type="entry name" value="GCP_C_terminal"/>
    <property type="match status" value="1"/>
</dbReference>
<reference evidence="10 11" key="1">
    <citation type="submission" date="2020-12" db="EMBL/GenBank/DDBJ databases">
        <title>Metabolic potential, ecology and presence of endohyphal bacteria is reflected in genomic diversity of Mucoromycotina.</title>
        <authorList>
            <person name="Muszewska A."/>
            <person name="Okrasinska A."/>
            <person name="Steczkiewicz K."/>
            <person name="Drgas O."/>
            <person name="Orlowska M."/>
            <person name="Perlinska-Lenart U."/>
            <person name="Aleksandrzak-Piekarczyk T."/>
            <person name="Szatraj K."/>
            <person name="Zielenkiewicz U."/>
            <person name="Pilsyk S."/>
            <person name="Malc E."/>
            <person name="Mieczkowski P."/>
            <person name="Kruszewska J.S."/>
            <person name="Biernat P."/>
            <person name="Pawlowska J."/>
        </authorList>
    </citation>
    <scope>NUCLEOTIDE SEQUENCE [LARGE SCALE GENOMIC DNA]</scope>
    <source>
        <strain evidence="10 11">CBS 142.35</strain>
    </source>
</reference>
<evidence type="ECO:0000259" key="8">
    <source>
        <dbReference type="Pfam" id="PF04130"/>
    </source>
</evidence>
<dbReference type="GO" id="GO:0000930">
    <property type="term" value="C:gamma-tubulin complex"/>
    <property type="evidence" value="ECO:0007669"/>
    <property type="project" value="TreeGrafter"/>
</dbReference>
<dbReference type="PANTHER" id="PTHR19302">
    <property type="entry name" value="GAMMA TUBULIN COMPLEX PROTEIN"/>
    <property type="match status" value="1"/>
</dbReference>
<name>A0A8H7VLZ4_9FUNG</name>
<organism evidence="10 11">
    <name type="scientific">Circinella minor</name>
    <dbReference type="NCBI Taxonomy" id="1195481"/>
    <lineage>
        <taxon>Eukaryota</taxon>
        <taxon>Fungi</taxon>
        <taxon>Fungi incertae sedis</taxon>
        <taxon>Mucoromycota</taxon>
        <taxon>Mucoromycotina</taxon>
        <taxon>Mucoromycetes</taxon>
        <taxon>Mucorales</taxon>
        <taxon>Lichtheimiaceae</taxon>
        <taxon>Circinella</taxon>
    </lineage>
</organism>
<dbReference type="GO" id="GO:0000922">
    <property type="term" value="C:spindle pole"/>
    <property type="evidence" value="ECO:0007669"/>
    <property type="project" value="InterPro"/>
</dbReference>
<keyword evidence="3 5" id="KW-0493">Microtubule</keyword>
<dbReference type="AlphaFoldDB" id="A0A8H7VLZ4"/>
<dbReference type="Proteomes" id="UP000646827">
    <property type="component" value="Unassembled WGS sequence"/>
</dbReference>
<dbReference type="GO" id="GO:0031122">
    <property type="term" value="P:cytoplasmic microtubule organization"/>
    <property type="evidence" value="ECO:0007669"/>
    <property type="project" value="TreeGrafter"/>
</dbReference>
<dbReference type="GO" id="GO:0043015">
    <property type="term" value="F:gamma-tubulin binding"/>
    <property type="evidence" value="ECO:0007669"/>
    <property type="project" value="InterPro"/>
</dbReference>
<keyword evidence="7" id="KW-0472">Membrane</keyword>
<dbReference type="InterPro" id="IPR059169">
    <property type="entry name" value="GCP5_N_ext"/>
</dbReference>
<keyword evidence="11" id="KW-1185">Reference proteome</keyword>
<dbReference type="InterPro" id="IPR041470">
    <property type="entry name" value="GCP_N"/>
</dbReference>
<dbReference type="GO" id="GO:0007020">
    <property type="term" value="P:microtubule nucleation"/>
    <property type="evidence" value="ECO:0007669"/>
    <property type="project" value="InterPro"/>
</dbReference>
<dbReference type="GO" id="GO:0051321">
    <property type="term" value="P:meiotic cell cycle"/>
    <property type="evidence" value="ECO:0007669"/>
    <property type="project" value="TreeGrafter"/>
</dbReference>
<keyword evidence="4 5" id="KW-0206">Cytoskeleton</keyword>
<keyword evidence="2 5" id="KW-0963">Cytoplasm</keyword>
<dbReference type="PANTHER" id="PTHR19302:SF33">
    <property type="entry name" value="GAMMA-TUBULIN COMPLEX COMPONENT 5"/>
    <property type="match status" value="1"/>
</dbReference>
<evidence type="ECO:0000313" key="11">
    <source>
        <dbReference type="Proteomes" id="UP000646827"/>
    </source>
</evidence>
<accession>A0A8H7VLZ4</accession>
<comment type="similarity">
    <text evidence="1 5">Belongs to the TUBGCP family.</text>
</comment>
<dbReference type="OrthoDB" id="66546at2759"/>
<comment type="caution">
    <text evidence="10">The sequence shown here is derived from an EMBL/GenBank/DDBJ whole genome shotgun (WGS) entry which is preliminary data.</text>
</comment>
<dbReference type="GO" id="GO:0005816">
    <property type="term" value="C:spindle pole body"/>
    <property type="evidence" value="ECO:0007669"/>
    <property type="project" value="UniProtKB-ARBA"/>
</dbReference>
<evidence type="ECO:0000313" key="10">
    <source>
        <dbReference type="EMBL" id="KAG2219519.1"/>
    </source>
</evidence>
<evidence type="ECO:0000256" key="1">
    <source>
        <dbReference type="ARBA" id="ARBA00010337"/>
    </source>
</evidence>
<dbReference type="GO" id="GO:0005874">
    <property type="term" value="C:microtubule"/>
    <property type="evidence" value="ECO:0007669"/>
    <property type="project" value="UniProtKB-KW"/>
</dbReference>
<dbReference type="GO" id="GO:0000278">
    <property type="term" value="P:mitotic cell cycle"/>
    <property type="evidence" value="ECO:0007669"/>
    <property type="project" value="TreeGrafter"/>
</dbReference>
<protein>
    <recommendedName>
        <fullName evidence="5">Spindle pole body component</fullName>
    </recommendedName>
</protein>
<dbReference type="InterPro" id="IPR042241">
    <property type="entry name" value="GCP_C_sf"/>
</dbReference>
<evidence type="ECO:0000259" key="9">
    <source>
        <dbReference type="Pfam" id="PF17681"/>
    </source>
</evidence>
<evidence type="ECO:0000256" key="7">
    <source>
        <dbReference type="SAM" id="Phobius"/>
    </source>
</evidence>
<dbReference type="CDD" id="cd22572">
    <property type="entry name" value="GCP5_NTD"/>
    <property type="match status" value="1"/>
</dbReference>
<gene>
    <name evidence="10" type="ORF">INT45_002836</name>
</gene>
<feature type="region of interest" description="Disordered" evidence="6">
    <location>
        <begin position="150"/>
        <end position="179"/>
    </location>
</feature>
<dbReference type="GO" id="GO:0051225">
    <property type="term" value="P:spindle assembly"/>
    <property type="evidence" value="ECO:0007669"/>
    <property type="project" value="TreeGrafter"/>
</dbReference>
<feature type="domain" description="Gamma tubulin complex component C-terminal" evidence="8">
    <location>
        <begin position="658"/>
        <end position="909"/>
    </location>
</feature>
<proteinExistence type="inferred from homology"/>
<evidence type="ECO:0000256" key="3">
    <source>
        <dbReference type="ARBA" id="ARBA00022701"/>
    </source>
</evidence>